<reference evidence="3" key="2">
    <citation type="submission" date="2019-01" db="EMBL/GenBank/DDBJ databases">
        <title>Genome sequence of Desulfonema ishimotonii strain Tokyo 01.</title>
        <authorList>
            <person name="Fukui M."/>
        </authorList>
    </citation>
    <scope>NUCLEOTIDE SEQUENCE [LARGE SCALE GENOMIC DNA]</scope>
    <source>
        <strain evidence="3">Tokyo 01</strain>
    </source>
</reference>
<feature type="transmembrane region" description="Helical" evidence="1">
    <location>
        <begin position="289"/>
        <end position="311"/>
    </location>
</feature>
<reference evidence="3" key="1">
    <citation type="submission" date="2017-11" db="EMBL/GenBank/DDBJ databases">
        <authorList>
            <person name="Watanabe M."/>
            <person name="Kojima H."/>
        </authorList>
    </citation>
    <scope>NUCLEOTIDE SEQUENCE [LARGE SCALE GENOMIC DNA]</scope>
    <source>
        <strain evidence="3">Tokyo 01</strain>
    </source>
</reference>
<dbReference type="EMBL" id="BEXT01000001">
    <property type="protein sequence ID" value="GBC62694.1"/>
    <property type="molecule type" value="Genomic_DNA"/>
</dbReference>
<dbReference type="AlphaFoldDB" id="A0A401G0F1"/>
<evidence type="ECO:0008006" key="4">
    <source>
        <dbReference type="Google" id="ProtNLM"/>
    </source>
</evidence>
<dbReference type="RefSeq" id="WP_124329849.1">
    <property type="nucleotide sequence ID" value="NZ_BEXT01000001.1"/>
</dbReference>
<proteinExistence type="predicted"/>
<organism evidence="2 3">
    <name type="scientific">Desulfonema ishimotonii</name>
    <dbReference type="NCBI Taxonomy" id="45657"/>
    <lineage>
        <taxon>Bacteria</taxon>
        <taxon>Pseudomonadati</taxon>
        <taxon>Thermodesulfobacteriota</taxon>
        <taxon>Desulfobacteria</taxon>
        <taxon>Desulfobacterales</taxon>
        <taxon>Desulfococcaceae</taxon>
        <taxon>Desulfonema</taxon>
    </lineage>
</organism>
<feature type="transmembrane region" description="Helical" evidence="1">
    <location>
        <begin position="370"/>
        <end position="392"/>
    </location>
</feature>
<sequence>MAEAGVVQSQNAAEAEKAKAPAAAGELVARWGQPLTGIISLVSFTIIAWITWYIFSDPRGPIKMFPYPFVMYLAMMILVGLWQHMFLGDWPFEKLPQPTRGIVQTILNLFIVWFVIHIVFYKILGLGFNFLSQSNLEAMAAAGQAGKLDLPTMQAKHFAESAVVCFVLIGFYSYPFVTILFGKWPIRPSDLPQPQAGLAEIGWCSMLTLFFYTVLIVPFWGLVYGKLLGSSFGLSLPWWGGIAGFSHVHWVFGWWEWAIIVLFMTANVWRMKPWSLISLPQPWKGLVSFFLNMAIAYIVALICVKVAPLWLPHDVIHHLQEAKPENAELLRFLWHHAAEIAGFTLIPFLAWHHYFDDMAPVSDVDAWGGFWFRTAGVLVLCALSYAFFYYGGFGSWGLGNPHWDHKFVHGESLVWNFWWIIPLLWNEWFFHKWPFYVHSH</sequence>
<feature type="transmembrane region" description="Helical" evidence="1">
    <location>
        <begin position="162"/>
        <end position="181"/>
    </location>
</feature>
<feature type="transmembrane region" description="Helical" evidence="1">
    <location>
        <begin position="413"/>
        <end position="430"/>
    </location>
</feature>
<dbReference type="Proteomes" id="UP000288096">
    <property type="component" value="Unassembled WGS sequence"/>
</dbReference>
<accession>A0A401G0F1</accession>
<feature type="transmembrane region" description="Helical" evidence="1">
    <location>
        <begin position="35"/>
        <end position="55"/>
    </location>
</feature>
<keyword evidence="1" id="KW-0812">Transmembrane</keyword>
<keyword evidence="1" id="KW-1133">Transmembrane helix</keyword>
<feature type="transmembrane region" description="Helical" evidence="1">
    <location>
        <begin position="236"/>
        <end position="269"/>
    </location>
</feature>
<feature type="transmembrane region" description="Helical" evidence="1">
    <location>
        <begin position="67"/>
        <end position="86"/>
    </location>
</feature>
<feature type="transmembrane region" description="Helical" evidence="1">
    <location>
        <begin position="106"/>
        <end position="131"/>
    </location>
</feature>
<feature type="transmembrane region" description="Helical" evidence="1">
    <location>
        <begin position="332"/>
        <end position="350"/>
    </location>
</feature>
<dbReference type="OrthoDB" id="5411746at2"/>
<evidence type="ECO:0000313" key="3">
    <source>
        <dbReference type="Proteomes" id="UP000288096"/>
    </source>
</evidence>
<keyword evidence="1" id="KW-0472">Membrane</keyword>
<feature type="transmembrane region" description="Helical" evidence="1">
    <location>
        <begin position="201"/>
        <end position="224"/>
    </location>
</feature>
<evidence type="ECO:0000313" key="2">
    <source>
        <dbReference type="EMBL" id="GBC62694.1"/>
    </source>
</evidence>
<keyword evidence="3" id="KW-1185">Reference proteome</keyword>
<comment type="caution">
    <text evidence="2">The sequence shown here is derived from an EMBL/GenBank/DDBJ whole genome shotgun (WGS) entry which is preliminary data.</text>
</comment>
<name>A0A401G0F1_9BACT</name>
<evidence type="ECO:0000256" key="1">
    <source>
        <dbReference type="SAM" id="Phobius"/>
    </source>
</evidence>
<protein>
    <recommendedName>
        <fullName evidence="4">Amino acid transporter, AAT family</fullName>
    </recommendedName>
</protein>
<gene>
    <name evidence="2" type="ORF">DENIS_3671</name>
</gene>